<sequence length="346" mass="38727">MIKEQKRLVEEQKRLELDHVERVQTELTLTFKVFPVFFEPIVSLPTSVEVYLEKGVAMRAFLQREAKNIPRPQQFLHDTPFSHGSFAFDPPVDPEGTLNIVIRSTVSTSMLTRLVRLSSEHLAPVASVGISSQQYSRLPSLKILQLSERGQIVGSEKQIDCLWSIDDKPYLILNHADRGVIDRRLGSMRCIYQGILVAGIDMSEPSPREIGLQISLYGATLSGYHAFLNSLPDLRERDPGIVPELILECGQVTTDDISNSFFTIAYVDAKAGKPIPPLWKGTPFFGLFSIRFSADVGSLLVWATEDSIKKESPAFSLILQVYNGQDGLSKLPTHVEGFRRSDVRLV</sequence>
<comment type="caution">
    <text evidence="1">The sequence shown here is derived from an EMBL/GenBank/DDBJ whole genome shotgun (WGS) entry which is preliminary data.</text>
</comment>
<accession>A0ACC2V9F0</accession>
<keyword evidence="2" id="KW-1185">Reference proteome</keyword>
<proteinExistence type="predicted"/>
<organism evidence="1 2">
    <name type="scientific">Naganishia friedmannii</name>
    <dbReference type="NCBI Taxonomy" id="89922"/>
    <lineage>
        <taxon>Eukaryota</taxon>
        <taxon>Fungi</taxon>
        <taxon>Dikarya</taxon>
        <taxon>Basidiomycota</taxon>
        <taxon>Agaricomycotina</taxon>
        <taxon>Tremellomycetes</taxon>
        <taxon>Filobasidiales</taxon>
        <taxon>Filobasidiaceae</taxon>
        <taxon>Naganishia</taxon>
    </lineage>
</organism>
<dbReference type="EMBL" id="JASBWT010000020">
    <property type="protein sequence ID" value="KAJ9095993.1"/>
    <property type="molecule type" value="Genomic_DNA"/>
</dbReference>
<reference evidence="1" key="1">
    <citation type="submission" date="2023-04" db="EMBL/GenBank/DDBJ databases">
        <title>Draft Genome sequencing of Naganishia species isolated from polar environments using Oxford Nanopore Technology.</title>
        <authorList>
            <person name="Leo P."/>
            <person name="Venkateswaran K."/>
        </authorList>
    </citation>
    <scope>NUCLEOTIDE SEQUENCE</scope>
    <source>
        <strain evidence="1">MNA-CCFEE 5423</strain>
    </source>
</reference>
<evidence type="ECO:0000313" key="2">
    <source>
        <dbReference type="Proteomes" id="UP001227268"/>
    </source>
</evidence>
<name>A0ACC2V9F0_9TREE</name>
<gene>
    <name evidence="1" type="ORF">QFC21_005356</name>
</gene>
<dbReference type="Proteomes" id="UP001227268">
    <property type="component" value="Unassembled WGS sequence"/>
</dbReference>
<evidence type="ECO:0000313" key="1">
    <source>
        <dbReference type="EMBL" id="KAJ9095993.1"/>
    </source>
</evidence>
<protein>
    <submittedName>
        <fullName evidence="1">Uncharacterized protein</fullName>
    </submittedName>
</protein>